<feature type="transmembrane region" description="Helical" evidence="14">
    <location>
        <begin position="94"/>
        <end position="117"/>
    </location>
</feature>
<dbReference type="GO" id="GO:0006355">
    <property type="term" value="P:regulation of DNA-templated transcription"/>
    <property type="evidence" value="ECO:0007669"/>
    <property type="project" value="InterPro"/>
</dbReference>
<comment type="caution">
    <text evidence="18">The sequence shown here is derived from an EMBL/GenBank/DDBJ whole genome shotgun (WGS) entry which is preliminary data.</text>
</comment>
<dbReference type="InterPro" id="IPR036890">
    <property type="entry name" value="HATPase_C_sf"/>
</dbReference>
<evidence type="ECO:0000256" key="12">
    <source>
        <dbReference type="ARBA" id="ARBA00023012"/>
    </source>
</evidence>
<organism evidence="18 19">
    <name type="scientific">Rhizobium setariae</name>
    <dbReference type="NCBI Taxonomy" id="2801340"/>
    <lineage>
        <taxon>Bacteria</taxon>
        <taxon>Pseudomonadati</taxon>
        <taxon>Pseudomonadota</taxon>
        <taxon>Alphaproteobacteria</taxon>
        <taxon>Hyphomicrobiales</taxon>
        <taxon>Rhizobiaceae</taxon>
        <taxon>Rhizobium/Agrobacterium group</taxon>
        <taxon>Rhizobium</taxon>
    </lineage>
</organism>
<proteinExistence type="predicted"/>
<keyword evidence="13 14" id="KW-0472">Membrane</keyword>
<dbReference type="GO" id="GO:0000155">
    <property type="term" value="F:phosphorelay sensor kinase activity"/>
    <property type="evidence" value="ECO:0007669"/>
    <property type="project" value="InterPro"/>
</dbReference>
<keyword evidence="11 14" id="KW-1133">Transmembrane helix</keyword>
<dbReference type="Pfam" id="PF00989">
    <property type="entry name" value="PAS"/>
    <property type="match status" value="1"/>
</dbReference>
<dbReference type="PROSITE" id="PS50112">
    <property type="entry name" value="PAS"/>
    <property type="match status" value="1"/>
</dbReference>
<dbReference type="InterPro" id="IPR035965">
    <property type="entry name" value="PAS-like_dom_sf"/>
</dbReference>
<reference evidence="18" key="1">
    <citation type="submission" date="2021-01" db="EMBL/GenBank/DDBJ databases">
        <title>Rhizobium sp. strain KVB221 16S ribosomal RNA gene Genome sequencing and assembly.</title>
        <authorList>
            <person name="Kang M."/>
        </authorList>
    </citation>
    <scope>NUCLEOTIDE SEQUENCE</scope>
    <source>
        <strain evidence="18">KVB221</strain>
    </source>
</reference>
<evidence type="ECO:0000256" key="14">
    <source>
        <dbReference type="SAM" id="Phobius"/>
    </source>
</evidence>
<dbReference type="Gene3D" id="1.10.287.130">
    <property type="match status" value="1"/>
</dbReference>
<evidence type="ECO:0000256" key="5">
    <source>
        <dbReference type="ARBA" id="ARBA00022553"/>
    </source>
</evidence>
<dbReference type="EC" id="2.7.13.3" evidence="3"/>
<evidence type="ECO:0000259" key="16">
    <source>
        <dbReference type="PROSITE" id="PS50112"/>
    </source>
</evidence>
<dbReference type="SMART" id="SM00387">
    <property type="entry name" value="HATPase_c"/>
    <property type="match status" value="1"/>
</dbReference>
<dbReference type="AlphaFoldDB" id="A0A937CQH5"/>
<dbReference type="GO" id="GO:0005524">
    <property type="term" value="F:ATP binding"/>
    <property type="evidence" value="ECO:0007669"/>
    <property type="project" value="UniProtKB-KW"/>
</dbReference>
<evidence type="ECO:0000256" key="13">
    <source>
        <dbReference type="ARBA" id="ARBA00023136"/>
    </source>
</evidence>
<keyword evidence="6" id="KW-0808">Transferase</keyword>
<dbReference type="Gene3D" id="3.30.450.20">
    <property type="entry name" value="PAS domain"/>
    <property type="match status" value="1"/>
</dbReference>
<dbReference type="PRINTS" id="PR00344">
    <property type="entry name" value="BCTRLSENSOR"/>
</dbReference>
<dbReference type="SUPFAM" id="SSF47384">
    <property type="entry name" value="Homodimeric domain of signal transducing histidine kinase"/>
    <property type="match status" value="1"/>
</dbReference>
<dbReference type="Pfam" id="PF02518">
    <property type="entry name" value="HATPase_c"/>
    <property type="match status" value="1"/>
</dbReference>
<accession>A0A937CQH5</accession>
<evidence type="ECO:0000256" key="1">
    <source>
        <dbReference type="ARBA" id="ARBA00000085"/>
    </source>
</evidence>
<dbReference type="CDD" id="cd06225">
    <property type="entry name" value="HAMP"/>
    <property type="match status" value="1"/>
</dbReference>
<dbReference type="SUPFAM" id="SSF158472">
    <property type="entry name" value="HAMP domain-like"/>
    <property type="match status" value="1"/>
</dbReference>
<comment type="subcellular location">
    <subcellularLocation>
        <location evidence="2">Cell membrane</location>
        <topology evidence="2">Multi-pass membrane protein</topology>
    </subcellularLocation>
</comment>
<dbReference type="Gene3D" id="3.30.565.10">
    <property type="entry name" value="Histidine kinase-like ATPase, C-terminal domain"/>
    <property type="match status" value="1"/>
</dbReference>
<feature type="transmembrane region" description="Helical" evidence="14">
    <location>
        <begin position="21"/>
        <end position="44"/>
    </location>
</feature>
<keyword evidence="7 14" id="KW-0812">Transmembrane</keyword>
<feature type="domain" description="Histidine kinase" evidence="15">
    <location>
        <begin position="507"/>
        <end position="733"/>
    </location>
</feature>
<keyword evidence="10" id="KW-0067">ATP-binding</keyword>
<feature type="domain" description="PAS" evidence="16">
    <location>
        <begin position="382"/>
        <end position="432"/>
    </location>
</feature>
<evidence type="ECO:0000256" key="8">
    <source>
        <dbReference type="ARBA" id="ARBA00022741"/>
    </source>
</evidence>
<evidence type="ECO:0000259" key="17">
    <source>
        <dbReference type="PROSITE" id="PS50885"/>
    </source>
</evidence>
<dbReference type="SMART" id="SM00091">
    <property type="entry name" value="PAS"/>
    <property type="match status" value="1"/>
</dbReference>
<dbReference type="Pfam" id="PF19312">
    <property type="entry name" value="NtrY_N"/>
    <property type="match status" value="1"/>
</dbReference>
<dbReference type="InterPro" id="IPR004358">
    <property type="entry name" value="Sig_transdc_His_kin-like_C"/>
</dbReference>
<evidence type="ECO:0000256" key="9">
    <source>
        <dbReference type="ARBA" id="ARBA00022777"/>
    </source>
</evidence>
<keyword evidence="12" id="KW-0902">Two-component regulatory system</keyword>
<dbReference type="InterPro" id="IPR045671">
    <property type="entry name" value="NtrY-like_N"/>
</dbReference>
<dbReference type="InterPro" id="IPR005467">
    <property type="entry name" value="His_kinase_dom"/>
</dbReference>
<evidence type="ECO:0000256" key="4">
    <source>
        <dbReference type="ARBA" id="ARBA00022475"/>
    </source>
</evidence>
<dbReference type="SMART" id="SM00388">
    <property type="entry name" value="HisKA"/>
    <property type="match status" value="1"/>
</dbReference>
<dbReference type="Proteomes" id="UP000633219">
    <property type="component" value="Unassembled WGS sequence"/>
</dbReference>
<evidence type="ECO:0000256" key="6">
    <source>
        <dbReference type="ARBA" id="ARBA00022679"/>
    </source>
</evidence>
<evidence type="ECO:0000313" key="18">
    <source>
        <dbReference type="EMBL" id="MBL0373913.1"/>
    </source>
</evidence>
<dbReference type="InterPro" id="IPR036097">
    <property type="entry name" value="HisK_dim/P_sf"/>
</dbReference>
<keyword evidence="4" id="KW-1003">Cell membrane</keyword>
<dbReference type="PROSITE" id="PS50109">
    <property type="entry name" value="HIS_KIN"/>
    <property type="match status" value="1"/>
</dbReference>
<evidence type="ECO:0000256" key="11">
    <source>
        <dbReference type="ARBA" id="ARBA00022989"/>
    </source>
</evidence>
<dbReference type="PROSITE" id="PS50885">
    <property type="entry name" value="HAMP"/>
    <property type="match status" value="1"/>
</dbReference>
<keyword evidence="8" id="KW-0547">Nucleotide-binding</keyword>
<dbReference type="SUPFAM" id="SSF55874">
    <property type="entry name" value="ATPase domain of HSP90 chaperone/DNA topoisomerase II/histidine kinase"/>
    <property type="match status" value="1"/>
</dbReference>
<protein>
    <recommendedName>
        <fullName evidence="3">histidine kinase</fullName>
        <ecNumber evidence="3">2.7.13.3</ecNumber>
    </recommendedName>
</protein>
<dbReference type="EMBL" id="JAEQNC010000010">
    <property type="protein sequence ID" value="MBL0373913.1"/>
    <property type="molecule type" value="Genomic_DNA"/>
</dbReference>
<evidence type="ECO:0000256" key="3">
    <source>
        <dbReference type="ARBA" id="ARBA00012438"/>
    </source>
</evidence>
<feature type="domain" description="HAMP" evidence="17">
    <location>
        <begin position="317"/>
        <end position="370"/>
    </location>
</feature>
<dbReference type="PIRSF" id="PIRSF037532">
    <property type="entry name" value="STHK_NtrY"/>
    <property type="match status" value="1"/>
</dbReference>
<dbReference type="SMART" id="SM00304">
    <property type="entry name" value="HAMP"/>
    <property type="match status" value="1"/>
</dbReference>
<dbReference type="SUPFAM" id="SSF55785">
    <property type="entry name" value="PYP-like sensor domain (PAS domain)"/>
    <property type="match status" value="1"/>
</dbReference>
<dbReference type="CDD" id="cd00130">
    <property type="entry name" value="PAS"/>
    <property type="match status" value="1"/>
</dbReference>
<dbReference type="GO" id="GO:0005886">
    <property type="term" value="C:plasma membrane"/>
    <property type="evidence" value="ECO:0007669"/>
    <property type="project" value="UniProtKB-SubCell"/>
</dbReference>
<gene>
    <name evidence="18" type="ORF">JJB09_17965</name>
</gene>
<evidence type="ECO:0000256" key="2">
    <source>
        <dbReference type="ARBA" id="ARBA00004651"/>
    </source>
</evidence>
<keyword evidence="19" id="KW-1185">Reference proteome</keyword>
<feature type="transmembrane region" description="Helical" evidence="14">
    <location>
        <begin position="50"/>
        <end position="74"/>
    </location>
</feature>
<evidence type="ECO:0000259" key="15">
    <source>
        <dbReference type="PROSITE" id="PS50109"/>
    </source>
</evidence>
<dbReference type="PANTHER" id="PTHR43065">
    <property type="entry name" value="SENSOR HISTIDINE KINASE"/>
    <property type="match status" value="1"/>
</dbReference>
<keyword evidence="9 18" id="KW-0418">Kinase</keyword>
<dbReference type="RefSeq" id="WP_201661258.1">
    <property type="nucleotide sequence ID" value="NZ_JAEQNC010000010.1"/>
</dbReference>
<name>A0A937CQH5_9HYPH</name>
<sequence length="748" mass="81639">MPDEGEEKIITNLDRRRISNSAGIAVAGGALVAALATLAVLLGFTPIEPVANVVIASVVINALFVAALMALVGYELYRLIKARARGRAAARLHIRIVTLFSVVAIAPAILVAIIASLTLNAGLDRWFSARTQEIVNSSINVAQAYVRENASYLQGQTISMANDIDRNRQLFALDRSGFAELLTRQTKGRGLLGAFLINSKGSVILKAEMETDQPLPDIPADALSAAVTGKPTLIPPGTTNLVGAIINLDQIDAYLYTIRAVDPKVMTALHLMEQNAAEYKSMDEGKVSTQVAFGIIYVGFALIVLLAAIWAAIAVADRIVRPIRLLINAADNVAGGNLNVIVPVRAVDGDVGSLSRTFNKMISEIRTQRNEILVAKDEVDDRRRFIEAVLSGVTAAVIGVEDDRTITIANPSTEILLGQAPEALVGQKLYDVAPEIDVALSEASARYRGEFRRQINIIRGGKERTLNLQVTREESHAGNESYVITLDEITDLVIAQRSTAWADVARRIAHEIKNPLTPIQLSAERLKRRYGRQIAEDDRAVFDQCTDTIVRQVEDIGRMVDEFSSFARMPKPTKETADLRDILKDTVFLREMGNSHVHFIRDWGDEPLRGEFDSRMLGQAFSNLVKNAVEAVEAIPEGQTRDELKVLIKAGLDASGERIVVDIIDNGKGLPQENRHLILEPYITMRDKGTGLGLPIVKKIIEEHGGHLELHDAPPEFDHGNGAMFRVVLPRAGNAVKDIDKKVVGHGV</sequence>
<dbReference type="Pfam" id="PF00512">
    <property type="entry name" value="HisKA"/>
    <property type="match status" value="1"/>
</dbReference>
<dbReference type="Pfam" id="PF00672">
    <property type="entry name" value="HAMP"/>
    <property type="match status" value="1"/>
</dbReference>
<dbReference type="InterPro" id="IPR017232">
    <property type="entry name" value="NtrY"/>
</dbReference>
<dbReference type="InterPro" id="IPR003661">
    <property type="entry name" value="HisK_dim/P_dom"/>
</dbReference>
<feature type="transmembrane region" description="Helical" evidence="14">
    <location>
        <begin position="291"/>
        <end position="316"/>
    </location>
</feature>
<dbReference type="InterPro" id="IPR013767">
    <property type="entry name" value="PAS_fold"/>
</dbReference>
<comment type="catalytic activity">
    <reaction evidence="1">
        <text>ATP + protein L-histidine = ADP + protein N-phospho-L-histidine.</text>
        <dbReference type="EC" id="2.7.13.3"/>
    </reaction>
</comment>
<dbReference type="FunFam" id="1.10.287.130:FF:000107">
    <property type="entry name" value="Sensor histidine kinase YycG"/>
    <property type="match status" value="1"/>
</dbReference>
<evidence type="ECO:0000256" key="10">
    <source>
        <dbReference type="ARBA" id="ARBA00022840"/>
    </source>
</evidence>
<dbReference type="Gene3D" id="6.10.340.10">
    <property type="match status" value="1"/>
</dbReference>
<dbReference type="CDD" id="cd00082">
    <property type="entry name" value="HisKA"/>
    <property type="match status" value="1"/>
</dbReference>
<keyword evidence="5" id="KW-0597">Phosphoprotein</keyword>
<evidence type="ECO:0000256" key="7">
    <source>
        <dbReference type="ARBA" id="ARBA00022692"/>
    </source>
</evidence>
<dbReference type="InterPro" id="IPR003660">
    <property type="entry name" value="HAMP_dom"/>
</dbReference>
<dbReference type="InterPro" id="IPR003594">
    <property type="entry name" value="HATPase_dom"/>
</dbReference>
<dbReference type="PANTHER" id="PTHR43065:SF10">
    <property type="entry name" value="PEROXIDE STRESS-ACTIVATED HISTIDINE KINASE MAK3"/>
    <property type="match status" value="1"/>
</dbReference>
<dbReference type="InterPro" id="IPR000014">
    <property type="entry name" value="PAS"/>
</dbReference>
<evidence type="ECO:0000313" key="19">
    <source>
        <dbReference type="Proteomes" id="UP000633219"/>
    </source>
</evidence>